<keyword evidence="10" id="KW-1185">Reference proteome</keyword>
<evidence type="ECO:0000313" key="9">
    <source>
        <dbReference type="EMBL" id="QGT99978.1"/>
    </source>
</evidence>
<dbReference type="InterPro" id="IPR042242">
    <property type="entry name" value="RecO_C"/>
</dbReference>
<gene>
    <name evidence="7" type="primary">recO</name>
    <name evidence="9" type="ORF">SYNTR_1385</name>
</gene>
<dbReference type="Pfam" id="PF02565">
    <property type="entry name" value="RecO_C"/>
    <property type="match status" value="1"/>
</dbReference>
<dbReference type="GO" id="GO:0006302">
    <property type="term" value="P:double-strand break repair"/>
    <property type="evidence" value="ECO:0007669"/>
    <property type="project" value="TreeGrafter"/>
</dbReference>
<dbReference type="GO" id="GO:0006310">
    <property type="term" value="P:DNA recombination"/>
    <property type="evidence" value="ECO:0007669"/>
    <property type="project" value="UniProtKB-UniRule"/>
</dbReference>
<dbReference type="Gene3D" id="1.20.1440.120">
    <property type="entry name" value="Recombination protein O, C-terminal domain"/>
    <property type="match status" value="1"/>
</dbReference>
<dbReference type="AlphaFoldDB" id="A0A6I6DB45"/>
<evidence type="ECO:0000256" key="5">
    <source>
        <dbReference type="ARBA" id="ARBA00023204"/>
    </source>
</evidence>
<dbReference type="HAMAP" id="MF_00201">
    <property type="entry name" value="RecO"/>
    <property type="match status" value="1"/>
</dbReference>
<dbReference type="InterPro" id="IPR012340">
    <property type="entry name" value="NA-bd_OB-fold"/>
</dbReference>
<evidence type="ECO:0000256" key="7">
    <source>
        <dbReference type="HAMAP-Rule" id="MF_00201"/>
    </source>
</evidence>
<proteinExistence type="inferred from homology"/>
<evidence type="ECO:0000256" key="1">
    <source>
        <dbReference type="ARBA" id="ARBA00007452"/>
    </source>
</evidence>
<keyword evidence="4 7" id="KW-0233">DNA recombination</keyword>
<evidence type="ECO:0000313" key="10">
    <source>
        <dbReference type="Proteomes" id="UP000426444"/>
    </source>
</evidence>
<keyword evidence="5 7" id="KW-0234">DNA repair</keyword>
<name>A0A6I6DB45_9FIRM</name>
<feature type="domain" description="DNA replication/recombination mediator RecO N-terminal" evidence="8">
    <location>
        <begin position="1"/>
        <end position="77"/>
    </location>
</feature>
<evidence type="ECO:0000259" key="8">
    <source>
        <dbReference type="Pfam" id="PF11967"/>
    </source>
</evidence>
<dbReference type="PANTHER" id="PTHR33991:SF1">
    <property type="entry name" value="DNA REPAIR PROTEIN RECO"/>
    <property type="match status" value="1"/>
</dbReference>
<comment type="similarity">
    <text evidence="1 7">Belongs to the RecO family.</text>
</comment>
<dbReference type="InterPro" id="IPR022572">
    <property type="entry name" value="DNA_rep/recomb_RecO_N"/>
</dbReference>
<accession>A0A6I6DB45</accession>
<dbReference type="NCBIfam" id="TIGR00613">
    <property type="entry name" value="reco"/>
    <property type="match status" value="1"/>
</dbReference>
<dbReference type="Pfam" id="PF11967">
    <property type="entry name" value="RecO_N"/>
    <property type="match status" value="1"/>
</dbReference>
<dbReference type="KEGG" id="salq:SYNTR_1385"/>
<dbReference type="SUPFAM" id="SSF57863">
    <property type="entry name" value="ArfGap/RecO-like zinc finger"/>
    <property type="match status" value="1"/>
</dbReference>
<dbReference type="Proteomes" id="UP000426444">
    <property type="component" value="Chromosome"/>
</dbReference>
<dbReference type="Gene3D" id="2.40.50.140">
    <property type="entry name" value="Nucleic acid-binding proteins"/>
    <property type="match status" value="1"/>
</dbReference>
<protein>
    <recommendedName>
        <fullName evidence="2 7">DNA repair protein RecO</fullName>
    </recommendedName>
    <alternativeName>
        <fullName evidence="6 7">Recombination protein O</fullName>
    </alternativeName>
</protein>
<evidence type="ECO:0000256" key="2">
    <source>
        <dbReference type="ARBA" id="ARBA00021310"/>
    </source>
</evidence>
<evidence type="ECO:0000256" key="3">
    <source>
        <dbReference type="ARBA" id="ARBA00022763"/>
    </source>
</evidence>
<dbReference type="RefSeq" id="WP_156203817.1">
    <property type="nucleotide sequence ID" value="NZ_CP046457.1"/>
</dbReference>
<sequence length="248" mass="28325">MYYNSKVLIIKNNDYRESDKLVTIFSEKHGKTNAIAKGVKKPSSSLRACVQPFCHSFLFVSKGKSLDLITQGKLIDFYGNCREDLTLTLYSIYIMELLDKSLMEKVAIPNLYNKTVEVLSFFNNHGSNNLILRFYELQLLNELGYKPVVDCCVVCGSKEYSSSFSLQEGGIVCKGCSKQNKTMGISGEVLALLKLFLKNDFNIIARVKASPNALKQLEYFFEKYLEYHLERRFNTKNTIKVIKKALKL</sequence>
<evidence type="ECO:0000256" key="4">
    <source>
        <dbReference type="ARBA" id="ARBA00023172"/>
    </source>
</evidence>
<reference evidence="10" key="1">
    <citation type="journal article" date="2019" name="Microbiology">
        <title>Complete Genome Sequence of an Uncultured Bacterium of the Candidate Phylum Bipolaricaulota.</title>
        <authorList>
            <person name="Kadnikov V.V."/>
            <person name="Mardanov A.V."/>
            <person name="Beletsky A.V."/>
            <person name="Frank Y.A."/>
            <person name="Karnachuk O.V."/>
            <person name="Ravin N.V."/>
        </authorList>
    </citation>
    <scope>NUCLEOTIDE SEQUENCE [LARGE SCALE GENOMIC DNA]</scope>
</reference>
<dbReference type="EMBL" id="CP046457">
    <property type="protein sequence ID" value="QGT99978.1"/>
    <property type="molecule type" value="Genomic_DNA"/>
</dbReference>
<organism evidence="9 10">
    <name type="scientific">Candidatus Syntrophocurvum alkaliphilum</name>
    <dbReference type="NCBI Taxonomy" id="2293317"/>
    <lineage>
        <taxon>Bacteria</taxon>
        <taxon>Bacillati</taxon>
        <taxon>Bacillota</taxon>
        <taxon>Clostridia</taxon>
        <taxon>Eubacteriales</taxon>
        <taxon>Syntrophomonadaceae</taxon>
        <taxon>Candidatus Syntrophocurvum</taxon>
    </lineage>
</organism>
<dbReference type="GO" id="GO:0043590">
    <property type="term" value="C:bacterial nucleoid"/>
    <property type="evidence" value="ECO:0007669"/>
    <property type="project" value="TreeGrafter"/>
</dbReference>
<dbReference type="PANTHER" id="PTHR33991">
    <property type="entry name" value="DNA REPAIR PROTEIN RECO"/>
    <property type="match status" value="1"/>
</dbReference>
<dbReference type="SUPFAM" id="SSF50249">
    <property type="entry name" value="Nucleic acid-binding proteins"/>
    <property type="match status" value="1"/>
</dbReference>
<comment type="function">
    <text evidence="7">Involved in DNA repair and RecF pathway recombination.</text>
</comment>
<dbReference type="InterPro" id="IPR003717">
    <property type="entry name" value="RecO"/>
</dbReference>
<dbReference type="OrthoDB" id="9797083at2"/>
<dbReference type="InterPro" id="IPR037278">
    <property type="entry name" value="ARFGAP/RecO"/>
</dbReference>
<evidence type="ECO:0000256" key="6">
    <source>
        <dbReference type="ARBA" id="ARBA00033409"/>
    </source>
</evidence>
<keyword evidence="3 7" id="KW-0227">DNA damage</keyword>